<keyword evidence="6 7" id="KW-0998">Cell outer membrane</keyword>
<dbReference type="Pfam" id="PF02107">
    <property type="entry name" value="FlgH"/>
    <property type="match status" value="1"/>
</dbReference>
<keyword evidence="7" id="KW-0449">Lipoprotein</keyword>
<evidence type="ECO:0000256" key="5">
    <source>
        <dbReference type="ARBA" id="ARBA00023143"/>
    </source>
</evidence>
<comment type="subcellular location">
    <subcellularLocation>
        <location evidence="7">Cell outer membrane</location>
        <topology evidence="7">Lipid-anchor</topology>
    </subcellularLocation>
    <subcellularLocation>
        <location evidence="7">Bacterial flagellum basal body</location>
    </subcellularLocation>
</comment>
<evidence type="ECO:0000256" key="6">
    <source>
        <dbReference type="ARBA" id="ARBA00023237"/>
    </source>
</evidence>
<dbReference type="eggNOG" id="COG2063">
    <property type="taxonomic scope" value="Bacteria"/>
</dbReference>
<feature type="region of interest" description="Disordered" evidence="8">
    <location>
        <begin position="33"/>
        <end position="52"/>
    </location>
</feature>
<comment type="function">
    <text evidence="1 7">Assembles around the rod to form the L-ring and probably protects the motor/basal body from shearing forces during rotation.</text>
</comment>
<evidence type="ECO:0000313" key="10">
    <source>
        <dbReference type="Proteomes" id="UP000022447"/>
    </source>
</evidence>
<dbReference type="GO" id="GO:0009279">
    <property type="term" value="C:cell outer membrane"/>
    <property type="evidence" value="ECO:0007669"/>
    <property type="project" value="UniProtKB-SubCell"/>
</dbReference>
<evidence type="ECO:0000256" key="2">
    <source>
        <dbReference type="ARBA" id="ARBA00006929"/>
    </source>
</evidence>
<keyword evidence="9" id="KW-0969">Cilium</keyword>
<evidence type="ECO:0000313" key="9">
    <source>
        <dbReference type="EMBL" id="ETX16320.1"/>
    </source>
</evidence>
<keyword evidence="9" id="KW-0966">Cell projection</keyword>
<dbReference type="EMBL" id="JALZ01000001">
    <property type="protein sequence ID" value="ETX16320.1"/>
    <property type="molecule type" value="Genomic_DNA"/>
</dbReference>
<reference evidence="9 10" key="1">
    <citation type="submission" date="2014-01" db="EMBL/GenBank/DDBJ databases">
        <title>Roseivivax halodurans JCM 10272 Genome Sequencing.</title>
        <authorList>
            <person name="Lai Q."/>
            <person name="Li G."/>
            <person name="Shao Z."/>
        </authorList>
    </citation>
    <scope>NUCLEOTIDE SEQUENCE [LARGE SCALE GENOMIC DNA]</scope>
    <source>
        <strain evidence="9 10">JCM 10272</strain>
    </source>
</reference>
<proteinExistence type="inferred from homology"/>
<dbReference type="PATRIC" id="fig|1449350.3.peg.60"/>
<evidence type="ECO:0000256" key="8">
    <source>
        <dbReference type="SAM" id="MobiDB-lite"/>
    </source>
</evidence>
<comment type="subunit">
    <text evidence="7">The basal body constitutes a major portion of the flagellar organelle and consists of four rings (L,P,S, and M) mounted on a central rod.</text>
</comment>
<gene>
    <name evidence="7" type="primary">flgH</name>
    <name evidence="9" type="ORF">OCH239_00305</name>
</gene>
<keyword evidence="5 7" id="KW-0975">Bacterial flagellum</keyword>
<dbReference type="HAMAP" id="MF_00415">
    <property type="entry name" value="FlgH"/>
    <property type="match status" value="1"/>
</dbReference>
<dbReference type="InterPro" id="IPR000527">
    <property type="entry name" value="Flag_Lring"/>
</dbReference>
<dbReference type="STRING" id="1449350.OCH239_00305"/>
<evidence type="ECO:0000256" key="3">
    <source>
        <dbReference type="ARBA" id="ARBA00022729"/>
    </source>
</evidence>
<accession>X7EKB7</accession>
<dbReference type="AlphaFoldDB" id="X7EKB7"/>
<keyword evidence="3 7" id="KW-0732">Signal</keyword>
<dbReference type="PRINTS" id="PR01008">
    <property type="entry name" value="FLGLRINGFLGH"/>
</dbReference>
<dbReference type="PANTHER" id="PTHR34933">
    <property type="entry name" value="FLAGELLAR L-RING PROTEIN"/>
    <property type="match status" value="1"/>
</dbReference>
<dbReference type="GO" id="GO:0003774">
    <property type="term" value="F:cytoskeletal motor activity"/>
    <property type="evidence" value="ECO:0007669"/>
    <property type="project" value="InterPro"/>
</dbReference>
<keyword evidence="10" id="KW-1185">Reference proteome</keyword>
<sequence length="246" mass="26121">MNHRLIPLIAAAALAGCGAPAFNRDPVISEVGSGAGAPSRVQVPMPPPEVEGAPVRAERASLWGNSTGGFFADTRAEKVGDLLTIVIDIEDQARLRNETSRSREGKASLGTPTFFGYGDKLNKVLPGVSKDDIGADLVGVASGQSANGAGSIDRDESISVRMAALVTQKLPNGNLVVSGRQEVKVNQELRDLRVAGIIRPEDIQRDNSIAYDKIAEARISYGGRGQISRQQTRTYGEDALDVILPY</sequence>
<dbReference type="NCBIfam" id="NF001305">
    <property type="entry name" value="PRK00249.1-5"/>
    <property type="match status" value="1"/>
</dbReference>
<dbReference type="PROSITE" id="PS51257">
    <property type="entry name" value="PROKAR_LIPOPROTEIN"/>
    <property type="match status" value="1"/>
</dbReference>
<evidence type="ECO:0000256" key="4">
    <source>
        <dbReference type="ARBA" id="ARBA00023136"/>
    </source>
</evidence>
<comment type="caution">
    <text evidence="9">The sequence shown here is derived from an EMBL/GenBank/DDBJ whole genome shotgun (WGS) entry which is preliminary data.</text>
</comment>
<evidence type="ECO:0000256" key="7">
    <source>
        <dbReference type="HAMAP-Rule" id="MF_00415"/>
    </source>
</evidence>
<keyword evidence="9" id="KW-0282">Flagellum</keyword>
<protein>
    <recommendedName>
        <fullName evidence="7">Flagellar L-ring protein</fullName>
    </recommendedName>
    <alternativeName>
        <fullName evidence="7">Basal body L-ring protein</fullName>
    </alternativeName>
</protein>
<dbReference type="PANTHER" id="PTHR34933:SF1">
    <property type="entry name" value="FLAGELLAR L-RING PROTEIN"/>
    <property type="match status" value="1"/>
</dbReference>
<comment type="similarity">
    <text evidence="2 7">Belongs to the FlgH family.</text>
</comment>
<dbReference type="GO" id="GO:0009427">
    <property type="term" value="C:bacterial-type flagellum basal body, distal rod, L ring"/>
    <property type="evidence" value="ECO:0007669"/>
    <property type="project" value="InterPro"/>
</dbReference>
<keyword evidence="4 7" id="KW-0472">Membrane</keyword>
<dbReference type="GO" id="GO:0071973">
    <property type="term" value="P:bacterial-type flagellum-dependent cell motility"/>
    <property type="evidence" value="ECO:0007669"/>
    <property type="project" value="InterPro"/>
</dbReference>
<dbReference type="RefSeq" id="WP_037256959.1">
    <property type="nucleotide sequence ID" value="NZ_JALZ01000001.1"/>
</dbReference>
<dbReference type="Proteomes" id="UP000022447">
    <property type="component" value="Unassembled WGS sequence"/>
</dbReference>
<name>X7EKB7_9RHOB</name>
<evidence type="ECO:0000256" key="1">
    <source>
        <dbReference type="ARBA" id="ARBA00002591"/>
    </source>
</evidence>
<dbReference type="OrthoDB" id="9789227at2"/>
<organism evidence="9 10">
    <name type="scientific">Roseivivax halodurans JCM 10272</name>
    <dbReference type="NCBI Taxonomy" id="1449350"/>
    <lineage>
        <taxon>Bacteria</taxon>
        <taxon>Pseudomonadati</taxon>
        <taxon>Pseudomonadota</taxon>
        <taxon>Alphaproteobacteria</taxon>
        <taxon>Rhodobacterales</taxon>
        <taxon>Roseobacteraceae</taxon>
        <taxon>Roseivivax</taxon>
    </lineage>
</organism>